<dbReference type="Pfam" id="PF04770">
    <property type="entry name" value="ZF-HD_dimer"/>
    <property type="match status" value="1"/>
</dbReference>
<comment type="subcellular location">
    <subcellularLocation>
        <location evidence="1">Nucleus</location>
    </subcellularLocation>
</comment>
<protein>
    <recommendedName>
        <fullName evidence="11">ZF-HD dimerization-type domain-containing protein</fullName>
    </recommendedName>
</protein>
<evidence type="ECO:0000313" key="13">
    <source>
        <dbReference type="Proteomes" id="UP001159364"/>
    </source>
</evidence>
<keyword evidence="9" id="KW-0539">Nucleus</keyword>
<keyword evidence="3" id="KW-0863">Zinc-finger</keyword>
<keyword evidence="13" id="KW-1185">Reference proteome</keyword>
<accession>A0AAV8TH09</accession>
<keyword evidence="5" id="KW-0805">Transcription regulation</keyword>
<evidence type="ECO:0000256" key="3">
    <source>
        <dbReference type="ARBA" id="ARBA00022771"/>
    </source>
</evidence>
<keyword evidence="7" id="KW-0371">Homeobox</keyword>
<evidence type="ECO:0000256" key="9">
    <source>
        <dbReference type="ARBA" id="ARBA00023242"/>
    </source>
</evidence>
<keyword evidence="4" id="KW-0862">Zinc</keyword>
<dbReference type="InterPro" id="IPR006455">
    <property type="entry name" value="Homeodomain_ZF_HD"/>
</dbReference>
<dbReference type="AlphaFoldDB" id="A0AAV8TH09"/>
<evidence type="ECO:0000256" key="6">
    <source>
        <dbReference type="ARBA" id="ARBA00023125"/>
    </source>
</evidence>
<dbReference type="SUPFAM" id="SSF46689">
    <property type="entry name" value="Homeodomain-like"/>
    <property type="match status" value="1"/>
</dbReference>
<organism evidence="12 13">
    <name type="scientific">Erythroxylum novogranatense</name>
    <dbReference type="NCBI Taxonomy" id="1862640"/>
    <lineage>
        <taxon>Eukaryota</taxon>
        <taxon>Viridiplantae</taxon>
        <taxon>Streptophyta</taxon>
        <taxon>Embryophyta</taxon>
        <taxon>Tracheophyta</taxon>
        <taxon>Spermatophyta</taxon>
        <taxon>Magnoliopsida</taxon>
        <taxon>eudicotyledons</taxon>
        <taxon>Gunneridae</taxon>
        <taxon>Pentapetalae</taxon>
        <taxon>rosids</taxon>
        <taxon>fabids</taxon>
        <taxon>Malpighiales</taxon>
        <taxon>Erythroxylaceae</taxon>
        <taxon>Erythroxylum</taxon>
    </lineage>
</organism>
<dbReference type="FunFam" id="1.10.10.60:FF:000257">
    <property type="entry name" value="Zinc-finger homeodomain protein 2"/>
    <property type="match status" value="1"/>
</dbReference>
<keyword evidence="6" id="KW-0238">DNA-binding</keyword>
<evidence type="ECO:0000256" key="8">
    <source>
        <dbReference type="ARBA" id="ARBA00023163"/>
    </source>
</evidence>
<dbReference type="EMBL" id="JAIWQS010000005">
    <property type="protein sequence ID" value="KAJ8765484.1"/>
    <property type="molecule type" value="Genomic_DNA"/>
</dbReference>
<feature type="domain" description="ZF-HD dimerization-type" evidence="11">
    <location>
        <begin position="58"/>
        <end position="107"/>
    </location>
</feature>
<feature type="compositionally biased region" description="Acidic residues" evidence="10">
    <location>
        <begin position="1"/>
        <end position="18"/>
    </location>
</feature>
<dbReference type="InterPro" id="IPR006456">
    <property type="entry name" value="ZF_HD_homeobox_Cys/His_dimer"/>
</dbReference>
<dbReference type="Proteomes" id="UP001159364">
    <property type="component" value="Linkage Group LG05"/>
</dbReference>
<evidence type="ECO:0000256" key="5">
    <source>
        <dbReference type="ARBA" id="ARBA00023015"/>
    </source>
</evidence>
<dbReference type="NCBIfam" id="TIGR01565">
    <property type="entry name" value="homeo_ZF_HD"/>
    <property type="match status" value="1"/>
</dbReference>
<dbReference type="GO" id="GO:0003700">
    <property type="term" value="F:DNA-binding transcription factor activity"/>
    <property type="evidence" value="ECO:0007669"/>
    <property type="project" value="TreeGrafter"/>
</dbReference>
<dbReference type="GO" id="GO:0005634">
    <property type="term" value="C:nucleus"/>
    <property type="evidence" value="ECO:0007669"/>
    <property type="project" value="UniProtKB-SubCell"/>
</dbReference>
<evidence type="ECO:0000256" key="7">
    <source>
        <dbReference type="ARBA" id="ARBA00023155"/>
    </source>
</evidence>
<evidence type="ECO:0000259" key="11">
    <source>
        <dbReference type="PROSITE" id="PS51523"/>
    </source>
</evidence>
<dbReference type="PROSITE" id="PS51523">
    <property type="entry name" value="ZF_HD_DIMER"/>
    <property type="match status" value="1"/>
</dbReference>
<evidence type="ECO:0000256" key="1">
    <source>
        <dbReference type="ARBA" id="ARBA00004123"/>
    </source>
</evidence>
<feature type="region of interest" description="Disordered" evidence="10">
    <location>
        <begin position="1"/>
        <end position="50"/>
    </location>
</feature>
<keyword evidence="2" id="KW-0479">Metal-binding</keyword>
<sequence>MEFEDQVEHEEEEQEDEMGLSAPSYDGNSGRVKMTTSPGGENSGMEATRSGGVGKMRYRECLKNHAVGIGGHAVDGCGEFMPAGAEGTLDALKCAACNCHRNFHRQEAADSSAATIGGGDPFFHGHSRSNHHQPPHLPQFVPYYRSPAAYLHVAPPQQRLLALPSTSGGYSREDQEDVSNNPSGGGYGGVGSGGSSRKRFRTKFTPEQKEKMLGLAERLGWRIQKHDEAVVQEFSNETGVKRHVLKVWMHNNKHTLGKKP</sequence>
<evidence type="ECO:0000256" key="2">
    <source>
        <dbReference type="ARBA" id="ARBA00022723"/>
    </source>
</evidence>
<dbReference type="PANTHER" id="PTHR31948:SF140">
    <property type="entry name" value="ZINC-FINGER HOMEODOMAIN PROTEIN 2"/>
    <property type="match status" value="1"/>
</dbReference>
<evidence type="ECO:0000313" key="12">
    <source>
        <dbReference type="EMBL" id="KAJ8765484.1"/>
    </source>
</evidence>
<dbReference type="GO" id="GO:0050793">
    <property type="term" value="P:regulation of developmental process"/>
    <property type="evidence" value="ECO:0007669"/>
    <property type="project" value="TreeGrafter"/>
</dbReference>
<proteinExistence type="predicted"/>
<name>A0AAV8TH09_9ROSI</name>
<dbReference type="GO" id="GO:0000976">
    <property type="term" value="F:transcription cis-regulatory region binding"/>
    <property type="evidence" value="ECO:0007669"/>
    <property type="project" value="TreeGrafter"/>
</dbReference>
<keyword evidence="8" id="KW-0804">Transcription</keyword>
<comment type="caution">
    <text evidence="12">The sequence shown here is derived from an EMBL/GenBank/DDBJ whole genome shotgun (WGS) entry which is preliminary data.</text>
</comment>
<gene>
    <name evidence="12" type="ORF">K2173_014606</name>
</gene>
<reference evidence="12 13" key="1">
    <citation type="submission" date="2021-09" db="EMBL/GenBank/DDBJ databases">
        <title>Genomic insights and catalytic innovation underlie evolution of tropane alkaloids biosynthesis.</title>
        <authorList>
            <person name="Wang Y.-J."/>
            <person name="Tian T."/>
            <person name="Huang J.-P."/>
            <person name="Huang S.-X."/>
        </authorList>
    </citation>
    <scope>NUCLEOTIDE SEQUENCE [LARGE SCALE GENOMIC DNA]</scope>
    <source>
        <strain evidence="12">KIB-2018</strain>
        <tissue evidence="12">Leaf</tissue>
    </source>
</reference>
<feature type="compositionally biased region" description="Gly residues" evidence="10">
    <location>
        <begin position="183"/>
        <end position="194"/>
    </location>
</feature>
<dbReference type="Gene3D" id="1.10.10.60">
    <property type="entry name" value="Homeodomain-like"/>
    <property type="match status" value="1"/>
</dbReference>
<dbReference type="GO" id="GO:0008270">
    <property type="term" value="F:zinc ion binding"/>
    <property type="evidence" value="ECO:0007669"/>
    <property type="project" value="UniProtKB-KW"/>
</dbReference>
<dbReference type="PANTHER" id="PTHR31948">
    <property type="entry name" value="ZINC-FINGER HOMEODOMAIN PROTEIN 2"/>
    <property type="match status" value="1"/>
</dbReference>
<evidence type="ECO:0000256" key="4">
    <source>
        <dbReference type="ARBA" id="ARBA00022833"/>
    </source>
</evidence>
<evidence type="ECO:0000256" key="10">
    <source>
        <dbReference type="SAM" id="MobiDB-lite"/>
    </source>
</evidence>
<feature type="region of interest" description="Disordered" evidence="10">
    <location>
        <begin position="162"/>
        <end position="201"/>
    </location>
</feature>
<dbReference type="NCBIfam" id="TIGR01566">
    <property type="entry name" value="ZF_HD_prot_N"/>
    <property type="match status" value="1"/>
</dbReference>
<dbReference type="InterPro" id="IPR009057">
    <property type="entry name" value="Homeodomain-like_sf"/>
</dbReference>